<reference evidence="2 3" key="1">
    <citation type="journal article" date="2019" name="Emerg. Microbes Infect.">
        <title>Comprehensive subspecies identification of 175 nontuberculous mycobacteria species based on 7547 genomic profiles.</title>
        <authorList>
            <person name="Matsumoto Y."/>
            <person name="Kinjo T."/>
            <person name="Motooka D."/>
            <person name="Nabeya D."/>
            <person name="Jung N."/>
            <person name="Uechi K."/>
            <person name="Horii T."/>
            <person name="Iida T."/>
            <person name="Fujita J."/>
            <person name="Nakamura S."/>
        </authorList>
    </citation>
    <scope>NUCLEOTIDE SEQUENCE [LARGE SCALE GENOMIC DNA]</scope>
    <source>
        <strain evidence="2 3">JCM 30275</strain>
    </source>
</reference>
<feature type="compositionally biased region" description="Polar residues" evidence="1">
    <location>
        <begin position="1"/>
        <end position="10"/>
    </location>
</feature>
<keyword evidence="3" id="KW-1185">Reference proteome</keyword>
<evidence type="ECO:0000256" key="1">
    <source>
        <dbReference type="SAM" id="MobiDB-lite"/>
    </source>
</evidence>
<dbReference type="EMBL" id="AP022620">
    <property type="protein sequence ID" value="BBZ75962.1"/>
    <property type="molecule type" value="Genomic_DNA"/>
</dbReference>
<protein>
    <submittedName>
        <fullName evidence="2">Uncharacterized protein</fullName>
    </submittedName>
</protein>
<sequence>MPVPSGTSVDGQGIVSVGPSGSRIGSDVGTAGPGAGVMMRRPGAAVAAAVRAGRDEAAAGAGDATGLERAVRGRADPAARGPAPPVEVLACSLESAGAARAGVAIAMPIPRATATALRLPTSADLVITMRHPPAIVRQRA</sequence>
<evidence type="ECO:0000313" key="3">
    <source>
        <dbReference type="Proteomes" id="UP000467249"/>
    </source>
</evidence>
<dbReference type="AlphaFoldDB" id="A0A6N4W7F5"/>
<gene>
    <name evidence="2" type="ORF">MANY_12990</name>
</gene>
<evidence type="ECO:0000313" key="2">
    <source>
        <dbReference type="EMBL" id="BBZ75962.1"/>
    </source>
</evidence>
<name>A0A6N4W7F5_9MYCO</name>
<feature type="region of interest" description="Disordered" evidence="1">
    <location>
        <begin position="1"/>
        <end position="36"/>
    </location>
</feature>
<organism evidence="2 3">
    <name type="scientific">Mycolicibacterium anyangense</name>
    <dbReference type="NCBI Taxonomy" id="1431246"/>
    <lineage>
        <taxon>Bacteria</taxon>
        <taxon>Bacillati</taxon>
        <taxon>Actinomycetota</taxon>
        <taxon>Actinomycetes</taxon>
        <taxon>Mycobacteriales</taxon>
        <taxon>Mycobacteriaceae</taxon>
        <taxon>Mycolicibacterium</taxon>
    </lineage>
</organism>
<dbReference type="Proteomes" id="UP000467249">
    <property type="component" value="Chromosome"/>
</dbReference>
<dbReference type="KEGG" id="many:MANY_12990"/>
<proteinExistence type="predicted"/>
<accession>A0A6N4W7F5</accession>